<proteinExistence type="predicted"/>
<dbReference type="PANTHER" id="PTHR23041:SF78">
    <property type="entry name" value="E3 UBIQUITIN-PROTEIN LIGASE RNF4"/>
    <property type="match status" value="1"/>
</dbReference>
<evidence type="ECO:0000256" key="2">
    <source>
        <dbReference type="ARBA" id="ARBA00022771"/>
    </source>
</evidence>
<dbReference type="InterPro" id="IPR013083">
    <property type="entry name" value="Znf_RING/FYVE/PHD"/>
</dbReference>
<evidence type="ECO:0000256" key="3">
    <source>
        <dbReference type="ARBA" id="ARBA00022833"/>
    </source>
</evidence>
<name>A0ABP1RYS8_9HEXA</name>
<feature type="domain" description="RING-type" evidence="6">
    <location>
        <begin position="92"/>
        <end position="137"/>
    </location>
</feature>
<dbReference type="PROSITE" id="PS50089">
    <property type="entry name" value="ZF_RING_2"/>
    <property type="match status" value="1"/>
</dbReference>
<organism evidence="7 8">
    <name type="scientific">Orchesella dallaii</name>
    <dbReference type="NCBI Taxonomy" id="48710"/>
    <lineage>
        <taxon>Eukaryota</taxon>
        <taxon>Metazoa</taxon>
        <taxon>Ecdysozoa</taxon>
        <taxon>Arthropoda</taxon>
        <taxon>Hexapoda</taxon>
        <taxon>Collembola</taxon>
        <taxon>Entomobryomorpha</taxon>
        <taxon>Entomobryoidea</taxon>
        <taxon>Orchesellidae</taxon>
        <taxon>Orchesellinae</taxon>
        <taxon>Orchesella</taxon>
    </lineage>
</organism>
<dbReference type="PROSITE" id="PS00518">
    <property type="entry name" value="ZF_RING_1"/>
    <property type="match status" value="1"/>
</dbReference>
<dbReference type="InterPro" id="IPR001841">
    <property type="entry name" value="Znf_RING"/>
</dbReference>
<dbReference type="PANTHER" id="PTHR23041">
    <property type="entry name" value="RING FINGER DOMAIN-CONTAINING"/>
    <property type="match status" value="1"/>
</dbReference>
<dbReference type="Pfam" id="PF13639">
    <property type="entry name" value="zf-RING_2"/>
    <property type="match status" value="1"/>
</dbReference>
<dbReference type="EMBL" id="CAXLJM020000124">
    <property type="protein sequence ID" value="CAL8139294.1"/>
    <property type="molecule type" value="Genomic_DNA"/>
</dbReference>
<evidence type="ECO:0000256" key="4">
    <source>
        <dbReference type="PROSITE-ProRule" id="PRU00175"/>
    </source>
</evidence>
<protein>
    <recommendedName>
        <fullName evidence="6">RING-type domain-containing protein</fullName>
    </recommendedName>
</protein>
<dbReference type="SUPFAM" id="SSF57850">
    <property type="entry name" value="RING/U-box"/>
    <property type="match status" value="1"/>
</dbReference>
<evidence type="ECO:0000259" key="6">
    <source>
        <dbReference type="PROSITE" id="PS50089"/>
    </source>
</evidence>
<comment type="caution">
    <text evidence="7">The sequence shown here is derived from an EMBL/GenBank/DDBJ whole genome shotgun (WGS) entry which is preliminary data.</text>
</comment>
<accession>A0ABP1RYS8</accession>
<dbReference type="Proteomes" id="UP001642540">
    <property type="component" value="Unassembled WGS sequence"/>
</dbReference>
<dbReference type="InterPro" id="IPR017907">
    <property type="entry name" value="Znf_RING_CS"/>
</dbReference>
<evidence type="ECO:0000256" key="5">
    <source>
        <dbReference type="SAM" id="MobiDB-lite"/>
    </source>
</evidence>
<dbReference type="SMART" id="SM00184">
    <property type="entry name" value="RING"/>
    <property type="match status" value="1"/>
</dbReference>
<reference evidence="7 8" key="1">
    <citation type="submission" date="2024-08" db="EMBL/GenBank/DDBJ databases">
        <authorList>
            <person name="Cucini C."/>
            <person name="Frati F."/>
        </authorList>
    </citation>
    <scope>NUCLEOTIDE SEQUENCE [LARGE SCALE GENOMIC DNA]</scope>
</reference>
<evidence type="ECO:0000313" key="7">
    <source>
        <dbReference type="EMBL" id="CAL8139294.1"/>
    </source>
</evidence>
<keyword evidence="2 4" id="KW-0863">Zinc-finger</keyword>
<dbReference type="Gene3D" id="3.30.40.10">
    <property type="entry name" value="Zinc/RING finger domain, C3HC4 (zinc finger)"/>
    <property type="match status" value="1"/>
</dbReference>
<evidence type="ECO:0000256" key="1">
    <source>
        <dbReference type="ARBA" id="ARBA00022723"/>
    </source>
</evidence>
<sequence>MSAAIVGRVVVLAFAAVAATIAYVKYRNGQRQQYQHQSSRGGGPQRDDDATDRPPFKNRGGSSWENDQDDMDMVRNRTRSKTKSPSSEEKGCPICLEPYSSLTKREMSLMTTPCGHVFCKKCLDECLTRSRLCPFCRIDIERSRCHPIYL</sequence>
<keyword evidence="1" id="KW-0479">Metal-binding</keyword>
<feature type="region of interest" description="Disordered" evidence="5">
    <location>
        <begin position="32"/>
        <end position="92"/>
    </location>
</feature>
<dbReference type="InterPro" id="IPR047134">
    <property type="entry name" value="RNF4"/>
</dbReference>
<feature type="compositionally biased region" description="Basic and acidic residues" evidence="5">
    <location>
        <begin position="45"/>
        <end position="55"/>
    </location>
</feature>
<gene>
    <name evidence="7" type="ORF">ODALV1_LOCUS27771</name>
</gene>
<keyword evidence="3" id="KW-0862">Zinc</keyword>
<keyword evidence="8" id="KW-1185">Reference proteome</keyword>
<evidence type="ECO:0000313" key="8">
    <source>
        <dbReference type="Proteomes" id="UP001642540"/>
    </source>
</evidence>